<keyword evidence="2" id="KW-0472">Membrane</keyword>
<dbReference type="EMBL" id="JAPJDO010000009">
    <property type="protein sequence ID" value="MCX2937585.1"/>
    <property type="molecule type" value="Genomic_DNA"/>
</dbReference>
<protein>
    <submittedName>
        <fullName evidence="4">CHAT domain-containing protein</fullName>
    </submittedName>
</protein>
<gene>
    <name evidence="4" type="ORF">ORI27_12820</name>
</gene>
<name>A0ABT3SFC1_9MYCO</name>
<dbReference type="InterPro" id="IPR024983">
    <property type="entry name" value="CHAT_dom"/>
</dbReference>
<dbReference type="RefSeq" id="WP_265997250.1">
    <property type="nucleotide sequence ID" value="NZ_JAPJDO010000009.1"/>
</dbReference>
<feature type="region of interest" description="Disordered" evidence="1">
    <location>
        <begin position="370"/>
        <end position="390"/>
    </location>
</feature>
<dbReference type="Gene3D" id="2.130.10.10">
    <property type="entry name" value="YVTN repeat-like/Quinoprotein amine dehydrogenase"/>
    <property type="match status" value="3"/>
</dbReference>
<dbReference type="InterPro" id="IPR011048">
    <property type="entry name" value="Haem_d1_sf"/>
</dbReference>
<comment type="caution">
    <text evidence="4">The sequence shown here is derived from an EMBL/GenBank/DDBJ whole genome shotgun (WGS) entry which is preliminary data.</text>
</comment>
<feature type="domain" description="CHAT" evidence="3">
    <location>
        <begin position="73"/>
        <end position="343"/>
    </location>
</feature>
<evidence type="ECO:0000259" key="3">
    <source>
        <dbReference type="Pfam" id="PF12770"/>
    </source>
</evidence>
<dbReference type="InterPro" id="IPR015943">
    <property type="entry name" value="WD40/YVTN_repeat-like_dom_sf"/>
</dbReference>
<dbReference type="Pfam" id="PF12770">
    <property type="entry name" value="CHAT"/>
    <property type="match status" value="1"/>
</dbReference>
<reference evidence="4 5" key="1">
    <citation type="submission" date="2022-11" db="EMBL/GenBank/DDBJ databases">
        <title>Mycobacterium sp. nov.</title>
        <authorList>
            <person name="Papic B."/>
            <person name="Spicic S."/>
            <person name="Duvnjak S."/>
        </authorList>
    </citation>
    <scope>NUCLEOTIDE SEQUENCE [LARGE SCALE GENOMIC DNA]</scope>
    <source>
        <strain evidence="4 5">CVI_P4</strain>
    </source>
</reference>
<accession>A0ABT3SFC1</accession>
<keyword evidence="5" id="KW-1185">Reference proteome</keyword>
<keyword evidence="2" id="KW-1133">Transmembrane helix</keyword>
<evidence type="ECO:0000256" key="2">
    <source>
        <dbReference type="SAM" id="Phobius"/>
    </source>
</evidence>
<evidence type="ECO:0000313" key="4">
    <source>
        <dbReference type="EMBL" id="MCX2937585.1"/>
    </source>
</evidence>
<dbReference type="Pfam" id="PF10282">
    <property type="entry name" value="Lactonase"/>
    <property type="match status" value="1"/>
</dbReference>
<sequence>MSSDIELEIGAGPSPDEFTIRVVRAVSGGEQSANTRLDVDGILRGRDALESTVLASAVAGRRIASAGERQLQQVGRQLFEALFSGPVYGAYRASLGAAQQQGERLRVVLRLTAPRLAALPWEALFDPETGTYICRKEPLVRHVPAPYTPEPLEVVLPLRVLGLVASPRGLPTLDVVAEQAHLSQALAGPISAGLIELVWLTQASWEAVQEKLLSEQWHVLHFIGHGDYDVANDQGLIALVGSDGRANLVGADQLADLLNEAHPTPRLVVLNSCSSGEQGTQDLFSGTAAALVRSGISAVAAMQFTVSDAAAIAFATGFYTAIAHGHSVDDATRSGRVSILGAPGTLEWVTPVLYVRGDTTVLFHVAGRSPEPMRTAAPPQTETSREHPGPLAVGQRIQSLRERMSGRVLLVSILAITGVLVAVAVASYVYVEHFQHRSRYRVIATVPVASNPRGVALDGATIYVTHNNDNGTVSVLDGSTDKLLPIGPPIAVGAKPAGVAVDPATRAVYVANFGSGTVSVIERSSTKAQRYPLTTTTDSPSGIAVGPKSIVYVTLVGGERVAVMKGARTTFDPVVPPIAVGVKPNGVAVDWSTGTAYVTNYGSGTVSVIDGHTYTRMIPDLETGGSPDGVAVDPDPNTPTIYVANNAGKTVWVIDGRSHTLIAPVDVGLHPNGIAVDPVTRTVYVTNEDGRSVSVIDGRTHQPIDDVAVDGKPEGVAVDPVTHKVYVAVANGNAGSVSVIQHR</sequence>
<keyword evidence="2" id="KW-0812">Transmembrane</keyword>
<proteinExistence type="predicted"/>
<dbReference type="PANTHER" id="PTHR47197:SF3">
    <property type="entry name" value="DIHYDRO-HEME D1 DEHYDROGENASE"/>
    <property type="match status" value="1"/>
</dbReference>
<dbReference type="InterPro" id="IPR051200">
    <property type="entry name" value="Host-pathogen_enzymatic-act"/>
</dbReference>
<evidence type="ECO:0000313" key="5">
    <source>
        <dbReference type="Proteomes" id="UP001300745"/>
    </source>
</evidence>
<organism evidence="4 5">
    <name type="scientific">Mycobacterium pinniadriaticum</name>
    <dbReference type="NCBI Taxonomy" id="2994102"/>
    <lineage>
        <taxon>Bacteria</taxon>
        <taxon>Bacillati</taxon>
        <taxon>Actinomycetota</taxon>
        <taxon>Actinomycetes</taxon>
        <taxon>Mycobacteriales</taxon>
        <taxon>Mycobacteriaceae</taxon>
        <taxon>Mycobacterium</taxon>
    </lineage>
</organism>
<dbReference type="SUPFAM" id="SSF51004">
    <property type="entry name" value="C-terminal (heme d1) domain of cytochrome cd1-nitrite reductase"/>
    <property type="match status" value="1"/>
</dbReference>
<dbReference type="PANTHER" id="PTHR47197">
    <property type="entry name" value="PROTEIN NIRF"/>
    <property type="match status" value="1"/>
</dbReference>
<dbReference type="Proteomes" id="UP001300745">
    <property type="component" value="Unassembled WGS sequence"/>
</dbReference>
<evidence type="ECO:0000256" key="1">
    <source>
        <dbReference type="SAM" id="MobiDB-lite"/>
    </source>
</evidence>
<feature type="transmembrane region" description="Helical" evidence="2">
    <location>
        <begin position="408"/>
        <end position="431"/>
    </location>
</feature>
<dbReference type="InterPro" id="IPR019405">
    <property type="entry name" value="Lactonase_7-beta_prop"/>
</dbReference>